<name>A0AAV5I9N2_9ROSI</name>
<dbReference type="AlphaFoldDB" id="A0AAV5I9N2"/>
<dbReference type="PANTHER" id="PTHR34287">
    <property type="entry name" value="OS06G0551500 PROTEIN-RELATED"/>
    <property type="match status" value="1"/>
</dbReference>
<keyword evidence="2" id="KW-1185">Reference proteome</keyword>
<comment type="caution">
    <text evidence="1">The sequence shown here is derived from an EMBL/GenBank/DDBJ whole genome shotgun (WGS) entry which is preliminary data.</text>
</comment>
<gene>
    <name evidence="1" type="ORF">SLEP1_g7867</name>
</gene>
<evidence type="ECO:0000313" key="1">
    <source>
        <dbReference type="EMBL" id="GKU94364.1"/>
    </source>
</evidence>
<dbReference type="Proteomes" id="UP001054252">
    <property type="component" value="Unassembled WGS sequence"/>
</dbReference>
<dbReference type="PANTHER" id="PTHR34287:SF2">
    <property type="match status" value="1"/>
</dbReference>
<dbReference type="EMBL" id="BPVZ01000008">
    <property type="protein sequence ID" value="GKU94364.1"/>
    <property type="molecule type" value="Genomic_DNA"/>
</dbReference>
<sequence>MSSSGFSSSTASPSLPASSPVTVQVVSKAVSDRLLEKFFDVSEYDFDYEKSGIWSPPIQRSAFMSSPGRIFTEEDMLERLRTLMDDRPRRKCSTWFRAFSCF</sequence>
<proteinExistence type="predicted"/>
<accession>A0AAV5I9N2</accession>
<evidence type="ECO:0000313" key="2">
    <source>
        <dbReference type="Proteomes" id="UP001054252"/>
    </source>
</evidence>
<reference evidence="1 2" key="1">
    <citation type="journal article" date="2021" name="Commun. Biol.">
        <title>The genome of Shorea leprosula (Dipterocarpaceae) highlights the ecological relevance of drought in aseasonal tropical rainforests.</title>
        <authorList>
            <person name="Ng K.K.S."/>
            <person name="Kobayashi M.J."/>
            <person name="Fawcett J.A."/>
            <person name="Hatakeyama M."/>
            <person name="Paape T."/>
            <person name="Ng C.H."/>
            <person name="Ang C.C."/>
            <person name="Tnah L.H."/>
            <person name="Lee C.T."/>
            <person name="Nishiyama T."/>
            <person name="Sese J."/>
            <person name="O'Brien M.J."/>
            <person name="Copetti D."/>
            <person name="Mohd Noor M.I."/>
            <person name="Ong R.C."/>
            <person name="Putra M."/>
            <person name="Sireger I.Z."/>
            <person name="Indrioko S."/>
            <person name="Kosugi Y."/>
            <person name="Izuno A."/>
            <person name="Isagi Y."/>
            <person name="Lee S.L."/>
            <person name="Shimizu K.K."/>
        </authorList>
    </citation>
    <scope>NUCLEOTIDE SEQUENCE [LARGE SCALE GENOMIC DNA]</scope>
    <source>
        <strain evidence="1">214</strain>
    </source>
</reference>
<protein>
    <submittedName>
        <fullName evidence="1">Uncharacterized protein</fullName>
    </submittedName>
</protein>
<organism evidence="1 2">
    <name type="scientific">Rubroshorea leprosula</name>
    <dbReference type="NCBI Taxonomy" id="152421"/>
    <lineage>
        <taxon>Eukaryota</taxon>
        <taxon>Viridiplantae</taxon>
        <taxon>Streptophyta</taxon>
        <taxon>Embryophyta</taxon>
        <taxon>Tracheophyta</taxon>
        <taxon>Spermatophyta</taxon>
        <taxon>Magnoliopsida</taxon>
        <taxon>eudicotyledons</taxon>
        <taxon>Gunneridae</taxon>
        <taxon>Pentapetalae</taxon>
        <taxon>rosids</taxon>
        <taxon>malvids</taxon>
        <taxon>Malvales</taxon>
        <taxon>Dipterocarpaceae</taxon>
        <taxon>Rubroshorea</taxon>
    </lineage>
</organism>